<protein>
    <submittedName>
        <fullName evidence="1">Uncharacterized protein</fullName>
    </submittedName>
</protein>
<dbReference type="AlphaFoldDB" id="A0AAE0W7T9"/>
<sequence>MPSISGHEVCERNEACDTIHFSAIAPNLFDLSKQELLPFNLLKVPHRRVLLTRHAFNQWTRTSTNGPK</sequence>
<accession>A0AAE0W7T9</accession>
<comment type="caution">
    <text evidence="1">The sequence shown here is derived from an EMBL/GenBank/DDBJ whole genome shotgun (WGS) entry which is preliminary data.</text>
</comment>
<evidence type="ECO:0000313" key="1">
    <source>
        <dbReference type="EMBL" id="KAK3603375.1"/>
    </source>
</evidence>
<proteinExistence type="predicted"/>
<name>A0AAE0W7T9_9BIVA</name>
<keyword evidence="2" id="KW-1185">Reference proteome</keyword>
<reference evidence="1" key="3">
    <citation type="submission" date="2023-05" db="EMBL/GenBank/DDBJ databases">
        <authorList>
            <person name="Smith C.H."/>
        </authorList>
    </citation>
    <scope>NUCLEOTIDE SEQUENCE</scope>
    <source>
        <strain evidence="1">CHS0354</strain>
        <tissue evidence="1">Mantle</tissue>
    </source>
</reference>
<dbReference type="EMBL" id="JAEAOA010001549">
    <property type="protein sequence ID" value="KAK3603375.1"/>
    <property type="molecule type" value="Genomic_DNA"/>
</dbReference>
<reference evidence="1" key="1">
    <citation type="journal article" date="2021" name="Genome Biol. Evol.">
        <title>A High-Quality Reference Genome for a Parasitic Bivalve with Doubly Uniparental Inheritance (Bivalvia: Unionida).</title>
        <authorList>
            <person name="Smith C.H."/>
        </authorList>
    </citation>
    <scope>NUCLEOTIDE SEQUENCE</scope>
    <source>
        <strain evidence="1">CHS0354</strain>
    </source>
</reference>
<reference evidence="1" key="2">
    <citation type="journal article" date="2021" name="Genome Biol. Evol.">
        <title>Developing a high-quality reference genome for a parasitic bivalve with doubly uniparental inheritance (Bivalvia: Unionida).</title>
        <authorList>
            <person name="Smith C.H."/>
        </authorList>
    </citation>
    <scope>NUCLEOTIDE SEQUENCE</scope>
    <source>
        <strain evidence="1">CHS0354</strain>
        <tissue evidence="1">Mantle</tissue>
    </source>
</reference>
<gene>
    <name evidence="1" type="ORF">CHS0354_025986</name>
</gene>
<evidence type="ECO:0000313" key="2">
    <source>
        <dbReference type="Proteomes" id="UP001195483"/>
    </source>
</evidence>
<organism evidence="1 2">
    <name type="scientific">Potamilus streckersoni</name>
    <dbReference type="NCBI Taxonomy" id="2493646"/>
    <lineage>
        <taxon>Eukaryota</taxon>
        <taxon>Metazoa</taxon>
        <taxon>Spiralia</taxon>
        <taxon>Lophotrochozoa</taxon>
        <taxon>Mollusca</taxon>
        <taxon>Bivalvia</taxon>
        <taxon>Autobranchia</taxon>
        <taxon>Heteroconchia</taxon>
        <taxon>Palaeoheterodonta</taxon>
        <taxon>Unionida</taxon>
        <taxon>Unionoidea</taxon>
        <taxon>Unionidae</taxon>
        <taxon>Ambleminae</taxon>
        <taxon>Lampsilini</taxon>
        <taxon>Potamilus</taxon>
    </lineage>
</organism>
<dbReference type="Proteomes" id="UP001195483">
    <property type="component" value="Unassembled WGS sequence"/>
</dbReference>